<dbReference type="GO" id="GO:0006355">
    <property type="term" value="P:regulation of DNA-templated transcription"/>
    <property type="evidence" value="ECO:0007669"/>
    <property type="project" value="InterPro"/>
</dbReference>
<dbReference type="InterPro" id="IPR004092">
    <property type="entry name" value="Mbt"/>
</dbReference>
<name>A0A0D8XD21_DICVI</name>
<dbReference type="SUPFAM" id="SSF63748">
    <property type="entry name" value="Tudor/PWWP/MBT"/>
    <property type="match status" value="1"/>
</dbReference>
<dbReference type="OrthoDB" id="8188861at2759"/>
<organism evidence="2 3">
    <name type="scientific">Dictyocaulus viviparus</name>
    <name type="common">Bovine lungworm</name>
    <dbReference type="NCBI Taxonomy" id="29172"/>
    <lineage>
        <taxon>Eukaryota</taxon>
        <taxon>Metazoa</taxon>
        <taxon>Ecdysozoa</taxon>
        <taxon>Nematoda</taxon>
        <taxon>Chromadorea</taxon>
        <taxon>Rhabditida</taxon>
        <taxon>Rhabditina</taxon>
        <taxon>Rhabditomorpha</taxon>
        <taxon>Strongyloidea</taxon>
        <taxon>Metastrongylidae</taxon>
        <taxon>Dictyocaulus</taxon>
    </lineage>
</organism>
<protein>
    <submittedName>
        <fullName evidence="2">Mbt repeat protein</fullName>
    </submittedName>
</protein>
<sequence>MRFELMDPLAQMFNELRVASVLEVLKVGILGYLRVGMDGPDVETECIPLHCTSPFMFPVGYAQKYNIHLGGPNDTENFDWDDYLQQSGAIPAPEYLFRPTPEDTYMDHFQVSVSVAVW</sequence>
<dbReference type="PROSITE" id="PS51079">
    <property type="entry name" value="MBT"/>
    <property type="match status" value="1"/>
</dbReference>
<dbReference type="GO" id="GO:0005634">
    <property type="term" value="C:nucleus"/>
    <property type="evidence" value="ECO:0007669"/>
    <property type="project" value="InterPro"/>
</dbReference>
<dbReference type="AlphaFoldDB" id="A0A0D8XD21"/>
<evidence type="ECO:0000313" key="2">
    <source>
        <dbReference type="EMBL" id="KJH42508.1"/>
    </source>
</evidence>
<keyword evidence="3" id="KW-1185">Reference proteome</keyword>
<dbReference type="EMBL" id="KN716657">
    <property type="protein sequence ID" value="KJH42508.1"/>
    <property type="molecule type" value="Genomic_DNA"/>
</dbReference>
<evidence type="ECO:0000256" key="1">
    <source>
        <dbReference type="PROSITE-ProRule" id="PRU00459"/>
    </source>
</evidence>
<reference evidence="2 3" key="1">
    <citation type="submission" date="2013-11" db="EMBL/GenBank/DDBJ databases">
        <title>Draft genome of the bovine lungworm Dictyocaulus viviparus.</title>
        <authorList>
            <person name="Mitreva M."/>
        </authorList>
    </citation>
    <scope>NUCLEOTIDE SEQUENCE [LARGE SCALE GENOMIC DNA]</scope>
    <source>
        <strain evidence="2 3">HannoverDv2000</strain>
    </source>
</reference>
<evidence type="ECO:0000313" key="3">
    <source>
        <dbReference type="Proteomes" id="UP000053766"/>
    </source>
</evidence>
<reference evidence="3" key="2">
    <citation type="journal article" date="2016" name="Sci. Rep.">
        <title>Dictyocaulus viviparus genome, variome and transcriptome elucidate lungworm biology and support future intervention.</title>
        <authorList>
            <person name="McNulty S.N."/>
            <person name="Strube C."/>
            <person name="Rosa B.A."/>
            <person name="Martin J.C."/>
            <person name="Tyagi R."/>
            <person name="Choi Y.J."/>
            <person name="Wang Q."/>
            <person name="Hallsworth Pepin K."/>
            <person name="Zhang X."/>
            <person name="Ozersky P."/>
            <person name="Wilson R.K."/>
            <person name="Sternberg P.W."/>
            <person name="Gasser R.B."/>
            <person name="Mitreva M."/>
        </authorList>
    </citation>
    <scope>NUCLEOTIDE SEQUENCE [LARGE SCALE GENOMIC DNA]</scope>
    <source>
        <strain evidence="3">HannoverDv2000</strain>
    </source>
</reference>
<gene>
    <name evidence="2" type="ORF">DICVIV_11500</name>
</gene>
<proteinExistence type="predicted"/>
<accession>A0A0D8XD21</accession>
<dbReference type="STRING" id="29172.A0A0D8XD21"/>
<dbReference type="Pfam" id="PF02820">
    <property type="entry name" value="MBT"/>
    <property type="match status" value="1"/>
</dbReference>
<dbReference type="Proteomes" id="UP000053766">
    <property type="component" value="Unassembled WGS sequence"/>
</dbReference>
<dbReference type="Gene3D" id="2.30.30.140">
    <property type="match status" value="2"/>
</dbReference>
<feature type="repeat" description="MBT" evidence="1">
    <location>
        <begin position="1"/>
        <end position="72"/>
    </location>
</feature>